<reference evidence="3 4" key="1">
    <citation type="journal article" date="2019" name="Int. J. Syst. Evol. Microbiol.">
        <title>The Global Catalogue of Microorganisms (GCM) 10K type strain sequencing project: providing services to taxonomists for standard genome sequencing and annotation.</title>
        <authorList>
            <consortium name="The Broad Institute Genomics Platform"/>
            <consortium name="The Broad Institute Genome Sequencing Center for Infectious Disease"/>
            <person name="Wu L."/>
            <person name="Ma J."/>
        </authorList>
    </citation>
    <scope>NUCLEOTIDE SEQUENCE [LARGE SCALE GENOMIC DNA]</scope>
    <source>
        <strain evidence="3 4">JCM 30072</strain>
    </source>
</reference>
<dbReference type="PANTHER" id="PTHR43751">
    <property type="entry name" value="SULFATASE"/>
    <property type="match status" value="1"/>
</dbReference>
<dbReference type="RefSeq" id="WP_267161527.1">
    <property type="nucleotide sequence ID" value="NZ_CP112972.1"/>
</dbReference>
<dbReference type="Gene3D" id="3.40.720.10">
    <property type="entry name" value="Alkaline Phosphatase, subunit A"/>
    <property type="match status" value="2"/>
</dbReference>
<keyword evidence="4" id="KW-1185">Reference proteome</keyword>
<protein>
    <submittedName>
        <fullName evidence="3">Sulfatase-like hydrolase/transferase</fullName>
    </submittedName>
</protein>
<dbReference type="GeneID" id="76630848"/>
<keyword evidence="1" id="KW-0175">Coiled coil</keyword>
<dbReference type="AlphaFoldDB" id="A0ABD5W1A7"/>
<dbReference type="Pfam" id="PF00884">
    <property type="entry name" value="Sulfatase"/>
    <property type="match status" value="1"/>
</dbReference>
<dbReference type="InterPro" id="IPR017850">
    <property type="entry name" value="Alkaline_phosphatase_core_sf"/>
</dbReference>
<evidence type="ECO:0000313" key="3">
    <source>
        <dbReference type="EMBL" id="MFC7058797.1"/>
    </source>
</evidence>
<evidence type="ECO:0000313" key="4">
    <source>
        <dbReference type="Proteomes" id="UP001596445"/>
    </source>
</evidence>
<accession>A0ABD5W1A7</accession>
<feature type="domain" description="Sulfatase N-terminal" evidence="2">
    <location>
        <begin position="97"/>
        <end position="254"/>
    </location>
</feature>
<dbReference type="SUPFAM" id="SSF53649">
    <property type="entry name" value="Alkaline phosphatase-like"/>
    <property type="match status" value="1"/>
</dbReference>
<name>A0ABD5W1A7_9EURY</name>
<organism evidence="3 4">
    <name type="scientific">Halovenus salina</name>
    <dbReference type="NCBI Taxonomy" id="1510225"/>
    <lineage>
        <taxon>Archaea</taxon>
        <taxon>Methanobacteriati</taxon>
        <taxon>Methanobacteriota</taxon>
        <taxon>Stenosarchaea group</taxon>
        <taxon>Halobacteria</taxon>
        <taxon>Halobacteriales</taxon>
        <taxon>Haloarculaceae</taxon>
        <taxon>Halovenus</taxon>
    </lineage>
</organism>
<comment type="caution">
    <text evidence="3">The sequence shown here is derived from an EMBL/GenBank/DDBJ whole genome shotgun (WGS) entry which is preliminary data.</text>
</comment>
<dbReference type="PANTHER" id="PTHR43751:SF3">
    <property type="entry name" value="SULFATASE N-TERMINAL DOMAIN-CONTAINING PROTEIN"/>
    <property type="match status" value="1"/>
</dbReference>
<gene>
    <name evidence="3" type="ORF">ACFQQG_12215</name>
</gene>
<sequence>MSCYSDSPLSSISIEEIENVYIFVSDALRWDSVPNSIKKRGIYFKTVASGLSTPQAMPSIATGQYPSKHGITWFNQALSPNTKTIFDFKSLTTGFNDNKLRRPLNDVLGGPANKEISELSSPFVCLELDHGGHAPFPALPEATPRETMQATDGNSETLKEWYAEGVQESVKRFERRLELLEERELEEETLVIFTSDHGELLGEHNGFAGHGYPPCPELAYVPTVLIHPDLPKGEERQKLIRHTDIFPTVSDVAGESINSSQIHGRSLFSEIPDNRLGYSHCTVHPPDKWHDSILDPLYSAPSIWDKQGGYVFGESNVIKRLLLCIYDSTKSGYTSSFNKNKNILSTLIDICPMYIQSEGKFGSSVTSKQSAKEYYLEVSKESESNTINNKLSEDTLEHLESLGYK</sequence>
<dbReference type="InterPro" id="IPR052701">
    <property type="entry name" value="GAG_Ulvan_Degrading_Sulfatases"/>
</dbReference>
<dbReference type="InterPro" id="IPR000917">
    <property type="entry name" value="Sulfatase_N"/>
</dbReference>
<dbReference type="Proteomes" id="UP001596445">
    <property type="component" value="Unassembled WGS sequence"/>
</dbReference>
<evidence type="ECO:0000256" key="1">
    <source>
        <dbReference type="SAM" id="Coils"/>
    </source>
</evidence>
<proteinExistence type="predicted"/>
<evidence type="ECO:0000259" key="2">
    <source>
        <dbReference type="Pfam" id="PF00884"/>
    </source>
</evidence>
<dbReference type="EMBL" id="JBHSZI010000001">
    <property type="protein sequence ID" value="MFC7058797.1"/>
    <property type="molecule type" value="Genomic_DNA"/>
</dbReference>
<feature type="coiled-coil region" evidence="1">
    <location>
        <begin position="163"/>
        <end position="190"/>
    </location>
</feature>